<dbReference type="Pfam" id="PF01740">
    <property type="entry name" value="STAS"/>
    <property type="match status" value="1"/>
</dbReference>
<sequence length="129" mass="13739">MGVEVFLIGPDTAILAIRGELDISTAPVLHHRLAEQVAHGRRHLLLDVTEMPFMDSSGLSVIVRTVNEVRDVGGTMSLSGARPVVRRLLDLTGVGLTCPLYDSVDDARRALAGEPGDTAAAVRQDAATR</sequence>
<dbReference type="InterPro" id="IPR002645">
    <property type="entry name" value="STAS_dom"/>
</dbReference>
<dbReference type="Gene3D" id="3.30.750.24">
    <property type="entry name" value="STAS domain"/>
    <property type="match status" value="1"/>
</dbReference>
<reference evidence="4 5" key="1">
    <citation type="submission" date="2017-09" db="EMBL/GenBank/DDBJ databases">
        <authorList>
            <person name="Zhang H."/>
            <person name="Hu S."/>
            <person name="Xu J."/>
            <person name="He Z."/>
        </authorList>
    </citation>
    <scope>NUCLEOTIDE SEQUENCE [LARGE SCALE GENOMIC DNA]</scope>
    <source>
        <strain evidence="4 5">TXX3120</strain>
    </source>
</reference>
<dbReference type="PANTHER" id="PTHR33495:SF2">
    <property type="entry name" value="ANTI-SIGMA FACTOR ANTAGONIST TM_1081-RELATED"/>
    <property type="match status" value="1"/>
</dbReference>
<dbReference type="InterPro" id="IPR003658">
    <property type="entry name" value="Anti-sigma_ant"/>
</dbReference>
<dbReference type="EMBL" id="CP023407">
    <property type="protein sequence ID" value="AYL39661.1"/>
    <property type="molecule type" value="Genomic_DNA"/>
</dbReference>
<dbReference type="NCBIfam" id="TIGR00377">
    <property type="entry name" value="ant_ant_sig"/>
    <property type="match status" value="1"/>
</dbReference>
<evidence type="ECO:0000313" key="5">
    <source>
        <dbReference type="Proteomes" id="UP000282170"/>
    </source>
</evidence>
<organism evidence="4 5">
    <name type="scientific">Streptomyces fungicidicus</name>
    <dbReference type="NCBI Taxonomy" id="68203"/>
    <lineage>
        <taxon>Bacteria</taxon>
        <taxon>Bacillati</taxon>
        <taxon>Actinomycetota</taxon>
        <taxon>Actinomycetes</taxon>
        <taxon>Kitasatosporales</taxon>
        <taxon>Streptomycetaceae</taxon>
        <taxon>Streptomyces</taxon>
    </lineage>
</organism>
<gene>
    <name evidence="4" type="ORF">CNQ36_24125</name>
</gene>
<feature type="domain" description="STAS" evidence="3">
    <location>
        <begin position="10"/>
        <end position="111"/>
    </location>
</feature>
<proteinExistence type="inferred from homology"/>
<evidence type="ECO:0000259" key="3">
    <source>
        <dbReference type="PROSITE" id="PS50801"/>
    </source>
</evidence>
<evidence type="ECO:0000313" key="4">
    <source>
        <dbReference type="EMBL" id="AYL39661.1"/>
    </source>
</evidence>
<comment type="similarity">
    <text evidence="1 2">Belongs to the anti-sigma-factor antagonist family.</text>
</comment>
<dbReference type="GO" id="GO:0043856">
    <property type="term" value="F:anti-sigma factor antagonist activity"/>
    <property type="evidence" value="ECO:0007669"/>
    <property type="project" value="InterPro"/>
</dbReference>
<dbReference type="SUPFAM" id="SSF52091">
    <property type="entry name" value="SpoIIaa-like"/>
    <property type="match status" value="1"/>
</dbReference>
<name>A0A494V7W2_9ACTN</name>
<dbReference type="AlphaFoldDB" id="A0A494V7W2"/>
<keyword evidence="5" id="KW-1185">Reference proteome</keyword>
<dbReference type="KEGG" id="sfug:CNQ36_24125"/>
<dbReference type="PROSITE" id="PS50801">
    <property type="entry name" value="STAS"/>
    <property type="match status" value="1"/>
</dbReference>
<evidence type="ECO:0000256" key="1">
    <source>
        <dbReference type="ARBA" id="ARBA00009013"/>
    </source>
</evidence>
<dbReference type="InterPro" id="IPR036513">
    <property type="entry name" value="STAS_dom_sf"/>
</dbReference>
<dbReference type="CDD" id="cd07043">
    <property type="entry name" value="STAS_anti-anti-sigma_factors"/>
    <property type="match status" value="1"/>
</dbReference>
<evidence type="ECO:0000256" key="2">
    <source>
        <dbReference type="RuleBase" id="RU003749"/>
    </source>
</evidence>
<protein>
    <recommendedName>
        <fullName evidence="2">Anti-sigma factor antagonist</fullName>
    </recommendedName>
</protein>
<dbReference type="Proteomes" id="UP000282170">
    <property type="component" value="Chromosome"/>
</dbReference>
<dbReference type="PANTHER" id="PTHR33495">
    <property type="entry name" value="ANTI-SIGMA FACTOR ANTAGONIST TM_1081-RELATED-RELATED"/>
    <property type="match status" value="1"/>
</dbReference>
<accession>A0A494V7W2</accession>